<evidence type="ECO:0000313" key="5">
    <source>
        <dbReference type="Proteomes" id="UP000000600"/>
    </source>
</evidence>
<keyword evidence="2" id="KW-0677">Repeat</keyword>
<accession>A0E6R2</accession>
<evidence type="ECO:0000256" key="1">
    <source>
        <dbReference type="ARBA" id="ARBA00022574"/>
    </source>
</evidence>
<dbReference type="Gene3D" id="2.130.10.10">
    <property type="entry name" value="YVTN repeat-like/Quinoprotein amine dehydrogenase"/>
    <property type="match status" value="1"/>
</dbReference>
<dbReference type="InterPro" id="IPR015943">
    <property type="entry name" value="WD40/YVTN_repeat-like_dom_sf"/>
</dbReference>
<dbReference type="SMART" id="SM00320">
    <property type="entry name" value="WD40"/>
    <property type="match status" value="3"/>
</dbReference>
<reference evidence="4 5" key="1">
    <citation type="journal article" date="2006" name="Nature">
        <title>Global trends of whole-genome duplications revealed by the ciliate Paramecium tetraurelia.</title>
        <authorList>
            <consortium name="Genoscope"/>
            <person name="Aury J.-M."/>
            <person name="Jaillon O."/>
            <person name="Duret L."/>
            <person name="Noel B."/>
            <person name="Jubin C."/>
            <person name="Porcel B.M."/>
            <person name="Segurens B."/>
            <person name="Daubin V."/>
            <person name="Anthouard V."/>
            <person name="Aiach N."/>
            <person name="Arnaiz O."/>
            <person name="Billaut A."/>
            <person name="Beisson J."/>
            <person name="Blanc I."/>
            <person name="Bouhouche K."/>
            <person name="Camara F."/>
            <person name="Duharcourt S."/>
            <person name="Guigo R."/>
            <person name="Gogendeau D."/>
            <person name="Katinka M."/>
            <person name="Keller A.-M."/>
            <person name="Kissmehl R."/>
            <person name="Klotz C."/>
            <person name="Koll F."/>
            <person name="Le Moue A."/>
            <person name="Lepere C."/>
            <person name="Malinsky S."/>
            <person name="Nowacki M."/>
            <person name="Nowak J.K."/>
            <person name="Plattner H."/>
            <person name="Poulain J."/>
            <person name="Ruiz F."/>
            <person name="Serrano V."/>
            <person name="Zagulski M."/>
            <person name="Dessen P."/>
            <person name="Betermier M."/>
            <person name="Weissenbach J."/>
            <person name="Scarpelli C."/>
            <person name="Schachter V."/>
            <person name="Sperling L."/>
            <person name="Meyer E."/>
            <person name="Cohen J."/>
            <person name="Wincker P."/>
        </authorList>
    </citation>
    <scope>NUCLEOTIDE SEQUENCE [LARGE SCALE GENOMIC DNA]</scope>
    <source>
        <strain evidence="4 5">Stock d4-2</strain>
    </source>
</reference>
<dbReference type="InParanoid" id="A0E6R2"/>
<evidence type="ECO:0000256" key="3">
    <source>
        <dbReference type="SAM" id="Coils"/>
    </source>
</evidence>
<dbReference type="HOGENOM" id="CLU_448703_0_0_1"/>
<keyword evidence="5" id="KW-1185">Reference proteome</keyword>
<organism evidence="4 5">
    <name type="scientific">Paramecium tetraurelia</name>
    <dbReference type="NCBI Taxonomy" id="5888"/>
    <lineage>
        <taxon>Eukaryota</taxon>
        <taxon>Sar</taxon>
        <taxon>Alveolata</taxon>
        <taxon>Ciliophora</taxon>
        <taxon>Intramacronucleata</taxon>
        <taxon>Oligohymenophorea</taxon>
        <taxon>Peniculida</taxon>
        <taxon>Parameciidae</taxon>
        <taxon>Paramecium</taxon>
    </lineage>
</organism>
<dbReference type="GeneID" id="5044148"/>
<dbReference type="KEGG" id="ptm:GSPATT00023707001"/>
<sequence>MGARVRCEKCTKSGGDLIHIDDFLNVLNEKIGVVEGKEKDNLEEFEKFSNPLELMLNNYKDQFNSTVQLIINEVQKVKHQIHEYFSIFNNPLESQSLSQFESVCHKVCSNVFDQFDLKSQYKQLIYPIKQLINVQEFYSDKLKTCFKQLQNDMTNYEPTYNFNVQGRVCTAMSLGQCDDTQMIAMALENQLRIYELVMEKKKVIERQCFKHFTHNIASVVFSEDNKYLVAGGTYDKRMNIYVECETKKKEYQLKAEIIYENPIYSIIFTSNNEDLISASGNDLFCINNADMKTIINIESQEHKRIQILEQKSKYLLNFSHNNTVYQLDYQIKEKQKFISCSYDKQIFIWEKKLGDWNVLNKIRVQNSVYRCSFVGDDTIVVQENSSRHLTFYKEVSNQQQANQKYEFYDLNTDLSHNFPIIYLESPGLLIVKHNSKIVFFRKRGNGIFYKEDEKNGEIGTITFDAQFYLSWEKEKQKVVIYQQMDKFQATKQLFEERYSQKQFKTNEEKPTQNLYQTTSQQESQLSAQNTNVINKGLNSNDIKVEIKNDIKVEVNKDIKKEINNDIKKEENNYIKKEIKNDNLLKDIKTDDRMLVDLDNSDSLQLVQFT</sequence>
<keyword evidence="1" id="KW-0853">WD repeat</keyword>
<gene>
    <name evidence="4" type="ORF">GSPATT00023707001</name>
</gene>
<dbReference type="OMA" id="CSYDKQI"/>
<dbReference type="PANTHER" id="PTHR19848">
    <property type="entry name" value="WD40 REPEAT PROTEIN"/>
    <property type="match status" value="1"/>
</dbReference>
<dbReference type="PANTHER" id="PTHR19848:SF8">
    <property type="entry name" value="F-BOX AND WD REPEAT DOMAIN CONTAINING 7"/>
    <property type="match status" value="1"/>
</dbReference>
<feature type="coiled-coil region" evidence="3">
    <location>
        <begin position="559"/>
        <end position="586"/>
    </location>
</feature>
<dbReference type="InterPro" id="IPR001680">
    <property type="entry name" value="WD40_rpt"/>
</dbReference>
<proteinExistence type="predicted"/>
<keyword evidence="3" id="KW-0175">Coiled coil</keyword>
<dbReference type="SUPFAM" id="SSF50978">
    <property type="entry name" value="WD40 repeat-like"/>
    <property type="match status" value="1"/>
</dbReference>
<dbReference type="STRING" id="5888.A0E6R2"/>
<dbReference type="RefSeq" id="XP_001458376.1">
    <property type="nucleotide sequence ID" value="XM_001458339.1"/>
</dbReference>
<protein>
    <recommendedName>
        <fullName evidence="6">Anaphase-promoting complex subunit 4 WD40 domain-containing protein</fullName>
    </recommendedName>
</protein>
<dbReference type="InterPro" id="IPR036322">
    <property type="entry name" value="WD40_repeat_dom_sf"/>
</dbReference>
<dbReference type="Pfam" id="PF00400">
    <property type="entry name" value="WD40"/>
    <property type="match status" value="2"/>
</dbReference>
<dbReference type="OrthoDB" id="3367at2759"/>
<dbReference type="Proteomes" id="UP000000600">
    <property type="component" value="Unassembled WGS sequence"/>
</dbReference>
<evidence type="ECO:0008006" key="6">
    <source>
        <dbReference type="Google" id="ProtNLM"/>
    </source>
</evidence>
<name>A0E6R2_PARTE</name>
<dbReference type="AlphaFoldDB" id="A0E6R2"/>
<evidence type="ECO:0000313" key="4">
    <source>
        <dbReference type="EMBL" id="CAK90979.1"/>
    </source>
</evidence>
<evidence type="ECO:0000256" key="2">
    <source>
        <dbReference type="ARBA" id="ARBA00022737"/>
    </source>
</evidence>
<dbReference type="EMBL" id="CT868661">
    <property type="protein sequence ID" value="CAK90979.1"/>
    <property type="molecule type" value="Genomic_DNA"/>
</dbReference>